<dbReference type="SFLD" id="SFLDS00029">
    <property type="entry name" value="Radical_SAM"/>
    <property type="match status" value="1"/>
</dbReference>
<dbReference type="GO" id="GO:0051536">
    <property type="term" value="F:iron-sulfur cluster binding"/>
    <property type="evidence" value="ECO:0007669"/>
    <property type="project" value="UniProtKB-KW"/>
</dbReference>
<evidence type="ECO:0000313" key="6">
    <source>
        <dbReference type="EMBL" id="EFM64794.1"/>
    </source>
</evidence>
<dbReference type="PANTHER" id="PTHR11228">
    <property type="entry name" value="RADICAL SAM DOMAIN PROTEIN"/>
    <property type="match status" value="1"/>
</dbReference>
<dbReference type="GeneID" id="84800562"/>
<proteinExistence type="predicted"/>
<dbReference type="PROSITE" id="PS51918">
    <property type="entry name" value="RADICAL_SAM"/>
    <property type="match status" value="1"/>
</dbReference>
<evidence type="ECO:0000256" key="4">
    <source>
        <dbReference type="ARBA" id="ARBA00023014"/>
    </source>
</evidence>
<dbReference type="PANTHER" id="PTHR11228:SF7">
    <property type="entry name" value="PQQA PEPTIDE CYCLASE"/>
    <property type="match status" value="1"/>
</dbReference>
<keyword evidence="2" id="KW-0479">Metal-binding</keyword>
<dbReference type="Gene3D" id="3.20.20.70">
    <property type="entry name" value="Aldolase class I"/>
    <property type="match status" value="1"/>
</dbReference>
<dbReference type="CDD" id="cd01335">
    <property type="entry name" value="Radical_SAM"/>
    <property type="match status" value="1"/>
</dbReference>
<dbReference type="RefSeq" id="WP_007789323.1">
    <property type="nucleotide sequence ID" value="NZ_ADGQ01000047.1"/>
</dbReference>
<dbReference type="STRING" id="596315.HMPREF0634_0731"/>
<dbReference type="SFLD" id="SFLDG01386">
    <property type="entry name" value="main_SPASM_domain-containing"/>
    <property type="match status" value="1"/>
</dbReference>
<dbReference type="AlphaFoldDB" id="E0E2T9"/>
<dbReference type="eggNOG" id="COG0535">
    <property type="taxonomic scope" value="Bacteria"/>
</dbReference>
<evidence type="ECO:0000313" key="7">
    <source>
        <dbReference type="Proteomes" id="UP000003244"/>
    </source>
</evidence>
<dbReference type="OrthoDB" id="7021155at2"/>
<evidence type="ECO:0000259" key="5">
    <source>
        <dbReference type="PROSITE" id="PS51918"/>
    </source>
</evidence>
<dbReference type="SFLD" id="SFLDG01067">
    <property type="entry name" value="SPASM/twitch_domain_containing"/>
    <property type="match status" value="1"/>
</dbReference>
<dbReference type="InterPro" id="IPR058240">
    <property type="entry name" value="rSAM_sf"/>
</dbReference>
<dbReference type="InterPro" id="IPR050377">
    <property type="entry name" value="Radical_SAM_PqqE_MftC-like"/>
</dbReference>
<evidence type="ECO:0000256" key="1">
    <source>
        <dbReference type="ARBA" id="ARBA00022691"/>
    </source>
</evidence>
<keyword evidence="7" id="KW-1185">Reference proteome</keyword>
<sequence>MRNDEIIMSMKKKDILKFDFNDLIILNRDRKVIIHRKKYKTSVRLNREVFEYFCYANENNMTIGDFVECFDREEDKNYIREVINMLKDKKILSNGRCGDKVYFKDIYLALTNRCNLKCVHCASHSSPNENDKLKYNDICFILDNIALLNTRRLILTGGEPLVREDFYQIVNYINNNKICKELYLSTNGTLINKNNVEFIVKNFDRIDMSLDGVDEKSCSLIRGKNVFNKVINTVNLLHEKNFYNITLSMVFDQKNIDKFEEFRLLNKNMNTIPIERYFEPVGRGISNKSIFTEDESFLPLSISTINEYMLDTDNNSYNKYTPFSCNACEEQLFINYDGEMYPCPSLVKSSYRLGSSMDMKIINKIKLNNLDGFAGYINLKKYIHTIMISVRNVM</sequence>
<dbReference type="GO" id="GO:0046872">
    <property type="term" value="F:metal ion binding"/>
    <property type="evidence" value="ECO:0007669"/>
    <property type="project" value="UniProtKB-KW"/>
</dbReference>
<reference evidence="6 7" key="1">
    <citation type="submission" date="2010-08" db="EMBL/GenBank/DDBJ databases">
        <authorList>
            <person name="Harkins D.M."/>
            <person name="Madupu R."/>
            <person name="Durkin A.S."/>
            <person name="Torralba M."/>
            <person name="Methe B."/>
            <person name="Sutton G.G."/>
            <person name="Nelson K.E."/>
        </authorList>
    </citation>
    <scope>NUCLEOTIDE SEQUENCE [LARGE SCALE GENOMIC DNA]</scope>
    <source>
        <strain evidence="6 7">DSM 17678</strain>
    </source>
</reference>
<dbReference type="InterPro" id="IPR013785">
    <property type="entry name" value="Aldolase_TIM"/>
</dbReference>
<dbReference type="SUPFAM" id="SSF102114">
    <property type="entry name" value="Radical SAM enzymes"/>
    <property type="match status" value="1"/>
</dbReference>
<dbReference type="CDD" id="cd21109">
    <property type="entry name" value="SPASM"/>
    <property type="match status" value="1"/>
</dbReference>
<protein>
    <submittedName>
        <fullName evidence="6">Radical SAM domain protein</fullName>
    </submittedName>
</protein>
<dbReference type="InterPro" id="IPR007197">
    <property type="entry name" value="rSAM"/>
</dbReference>
<keyword evidence="4" id="KW-0411">Iron-sulfur</keyword>
<evidence type="ECO:0000256" key="3">
    <source>
        <dbReference type="ARBA" id="ARBA00023004"/>
    </source>
</evidence>
<keyword evidence="3" id="KW-0408">Iron</keyword>
<organism evidence="6 7">
    <name type="scientific">Peptostreptococcus stomatis DSM 17678</name>
    <dbReference type="NCBI Taxonomy" id="596315"/>
    <lineage>
        <taxon>Bacteria</taxon>
        <taxon>Bacillati</taxon>
        <taxon>Bacillota</taxon>
        <taxon>Clostridia</taxon>
        <taxon>Peptostreptococcales</taxon>
        <taxon>Peptostreptococcaceae</taxon>
        <taxon>Peptostreptococcus</taxon>
    </lineage>
</organism>
<keyword evidence="1" id="KW-0949">S-adenosyl-L-methionine</keyword>
<dbReference type="GO" id="GO:0003824">
    <property type="term" value="F:catalytic activity"/>
    <property type="evidence" value="ECO:0007669"/>
    <property type="project" value="InterPro"/>
</dbReference>
<comment type="caution">
    <text evidence="6">The sequence shown here is derived from an EMBL/GenBank/DDBJ whole genome shotgun (WGS) entry which is preliminary data.</text>
</comment>
<dbReference type="Proteomes" id="UP000003244">
    <property type="component" value="Unassembled WGS sequence"/>
</dbReference>
<dbReference type="Pfam" id="PF04055">
    <property type="entry name" value="Radical_SAM"/>
    <property type="match status" value="1"/>
</dbReference>
<dbReference type="EMBL" id="ADGQ01000047">
    <property type="protein sequence ID" value="EFM64794.1"/>
    <property type="molecule type" value="Genomic_DNA"/>
</dbReference>
<name>E0E2T9_9FIRM</name>
<feature type="domain" description="Radical SAM core" evidence="5">
    <location>
        <begin position="100"/>
        <end position="311"/>
    </location>
</feature>
<accession>E0E2T9</accession>
<gene>
    <name evidence="6" type="ORF">HMPREF0634_0731</name>
</gene>
<evidence type="ECO:0000256" key="2">
    <source>
        <dbReference type="ARBA" id="ARBA00022723"/>
    </source>
</evidence>